<dbReference type="AlphaFoldDB" id="X1URQ3"/>
<dbReference type="EMBL" id="BARW01034426">
    <property type="protein sequence ID" value="GAJ06297.1"/>
    <property type="molecule type" value="Genomic_DNA"/>
</dbReference>
<organism evidence="1">
    <name type="scientific">marine sediment metagenome</name>
    <dbReference type="NCBI Taxonomy" id="412755"/>
    <lineage>
        <taxon>unclassified sequences</taxon>
        <taxon>metagenomes</taxon>
        <taxon>ecological metagenomes</taxon>
    </lineage>
</organism>
<accession>X1URQ3</accession>
<comment type="caution">
    <text evidence="1">The sequence shown here is derived from an EMBL/GenBank/DDBJ whole genome shotgun (WGS) entry which is preliminary data.</text>
</comment>
<proteinExistence type="predicted"/>
<sequence>AGIGDCPGDEFCYMYIYVFNCFSVDWWIEIWEEEEEGEEEG</sequence>
<feature type="non-terminal residue" evidence="1">
    <location>
        <position position="1"/>
    </location>
</feature>
<reference evidence="1" key="1">
    <citation type="journal article" date="2014" name="Front. Microbiol.">
        <title>High frequency of phylogenetically diverse reductive dehalogenase-homologous genes in deep subseafloor sedimentary metagenomes.</title>
        <authorList>
            <person name="Kawai M."/>
            <person name="Futagami T."/>
            <person name="Toyoda A."/>
            <person name="Takaki Y."/>
            <person name="Nishi S."/>
            <person name="Hori S."/>
            <person name="Arai W."/>
            <person name="Tsubouchi T."/>
            <person name="Morono Y."/>
            <person name="Uchiyama I."/>
            <person name="Ito T."/>
            <person name="Fujiyama A."/>
            <person name="Inagaki F."/>
            <person name="Takami H."/>
        </authorList>
    </citation>
    <scope>NUCLEOTIDE SEQUENCE</scope>
    <source>
        <strain evidence="1">Expedition CK06-06</strain>
    </source>
</reference>
<evidence type="ECO:0000313" key="1">
    <source>
        <dbReference type="EMBL" id="GAJ06297.1"/>
    </source>
</evidence>
<name>X1URQ3_9ZZZZ</name>
<protein>
    <submittedName>
        <fullName evidence="1">Uncharacterized protein</fullName>
    </submittedName>
</protein>
<gene>
    <name evidence="1" type="ORF">S12H4_53965</name>
</gene>